<feature type="transmembrane region" description="Helical" evidence="7">
    <location>
        <begin position="16"/>
        <end position="37"/>
    </location>
</feature>
<dbReference type="InterPro" id="IPR050291">
    <property type="entry name" value="CDF_Transporter"/>
</dbReference>
<feature type="transmembrane region" description="Helical" evidence="7">
    <location>
        <begin position="86"/>
        <end position="107"/>
    </location>
</feature>
<evidence type="ECO:0000256" key="5">
    <source>
        <dbReference type="ARBA" id="ARBA00022989"/>
    </source>
</evidence>
<evidence type="ECO:0000313" key="10">
    <source>
        <dbReference type="EMBL" id="MCE5168955.1"/>
    </source>
</evidence>
<comment type="similarity">
    <text evidence="2">Belongs to the cation diffusion facilitator (CDF) transporter (TC 2.A.4) family.</text>
</comment>
<feature type="domain" description="Cation efflux protein cytoplasmic" evidence="9">
    <location>
        <begin position="213"/>
        <end position="288"/>
    </location>
</feature>
<evidence type="ECO:0000256" key="4">
    <source>
        <dbReference type="ARBA" id="ARBA00022692"/>
    </source>
</evidence>
<dbReference type="InterPro" id="IPR027470">
    <property type="entry name" value="Cation_efflux_CTD"/>
</dbReference>
<dbReference type="PANTHER" id="PTHR43840:SF50">
    <property type="entry name" value="MANGANESE EFFLUX SYSTEM PROTEIN MNES"/>
    <property type="match status" value="1"/>
</dbReference>
<feature type="transmembrane region" description="Helical" evidence="7">
    <location>
        <begin position="159"/>
        <end position="178"/>
    </location>
</feature>
<dbReference type="Pfam" id="PF01545">
    <property type="entry name" value="Cation_efflux"/>
    <property type="match status" value="1"/>
</dbReference>
<dbReference type="InterPro" id="IPR058533">
    <property type="entry name" value="Cation_efflux_TM"/>
</dbReference>
<evidence type="ECO:0000313" key="11">
    <source>
        <dbReference type="Proteomes" id="UP001199916"/>
    </source>
</evidence>
<dbReference type="SUPFAM" id="SSF161111">
    <property type="entry name" value="Cation efflux protein transmembrane domain-like"/>
    <property type="match status" value="1"/>
</dbReference>
<keyword evidence="4 7" id="KW-0812">Transmembrane</keyword>
<accession>A0ABS8YEM0</accession>
<comment type="caution">
    <text evidence="10">The sequence shown here is derived from an EMBL/GenBank/DDBJ whole genome shotgun (WGS) entry which is preliminary data.</text>
</comment>
<dbReference type="PANTHER" id="PTHR43840">
    <property type="entry name" value="MITOCHONDRIAL METAL TRANSPORTER 1-RELATED"/>
    <property type="match status" value="1"/>
</dbReference>
<dbReference type="Proteomes" id="UP001199916">
    <property type="component" value="Unassembled WGS sequence"/>
</dbReference>
<evidence type="ECO:0000259" key="9">
    <source>
        <dbReference type="Pfam" id="PF16916"/>
    </source>
</evidence>
<comment type="subcellular location">
    <subcellularLocation>
        <location evidence="1">Membrane</location>
        <topology evidence="1">Multi-pass membrane protein</topology>
    </subcellularLocation>
</comment>
<dbReference type="InterPro" id="IPR002524">
    <property type="entry name" value="Cation_efflux"/>
</dbReference>
<dbReference type="InterPro" id="IPR036837">
    <property type="entry name" value="Cation_efflux_CTD_sf"/>
</dbReference>
<name>A0ABS8YEM0_9BACL</name>
<gene>
    <name evidence="10" type="ORF">LQV63_06490</name>
</gene>
<dbReference type="Pfam" id="PF16916">
    <property type="entry name" value="ZT_dimer"/>
    <property type="match status" value="1"/>
</dbReference>
<protein>
    <submittedName>
        <fullName evidence="10">Cation diffusion facilitator family transporter</fullName>
    </submittedName>
</protein>
<feature type="transmembrane region" description="Helical" evidence="7">
    <location>
        <begin position="119"/>
        <end position="138"/>
    </location>
</feature>
<feature type="domain" description="Cation efflux protein transmembrane" evidence="8">
    <location>
        <begin position="17"/>
        <end position="208"/>
    </location>
</feature>
<sequence>MSADVYADMKQGEKGAWISIAAYIALSALKLTIGFYYQSKALQADGWNNLTDIVASMAVLIGLRISQKPPDRDHPYGHLRAETIAALIASFIMATVGIQVILSTIGSLFNGESSTPNPITGWVAVVCGAVMFVVYQYNKRLAERIRNQALMAAAQDNRSDALVSIGAAIGIFGSQIGLPWLDPLAALSVGVLICKTAWDIFRETTHTLTDGFDEAHLERLRKTVAGTEGVRAIREVKARLHGSLVLVDVVVQVDPKLSLIEGHQICDDIEQSMKRKHNITHVHVHVEPMDTGTATNSGNLQGRAAH</sequence>
<reference evidence="10 11" key="1">
    <citation type="submission" date="2021-11" db="EMBL/GenBank/DDBJ databases">
        <title>Draft genome sequence of Paenibacillus profundus YoMME, a new Gram-positive bacteria with exoelectrogenic properties.</title>
        <authorList>
            <person name="Hubenova Y."/>
            <person name="Hubenova E."/>
            <person name="Manasiev Y."/>
            <person name="Peykov S."/>
            <person name="Mitov M."/>
        </authorList>
    </citation>
    <scope>NUCLEOTIDE SEQUENCE [LARGE SCALE GENOMIC DNA]</scope>
    <source>
        <strain evidence="10 11">YoMME</strain>
    </source>
</reference>
<keyword evidence="11" id="KW-1185">Reference proteome</keyword>
<keyword evidence="6 7" id="KW-0472">Membrane</keyword>
<evidence type="ECO:0000256" key="3">
    <source>
        <dbReference type="ARBA" id="ARBA00022448"/>
    </source>
</evidence>
<organism evidence="10 11">
    <name type="scientific">Paenibacillus profundus</name>
    <dbReference type="NCBI Taxonomy" id="1173085"/>
    <lineage>
        <taxon>Bacteria</taxon>
        <taxon>Bacillati</taxon>
        <taxon>Bacillota</taxon>
        <taxon>Bacilli</taxon>
        <taxon>Bacillales</taxon>
        <taxon>Paenibacillaceae</taxon>
        <taxon>Paenibacillus</taxon>
    </lineage>
</organism>
<dbReference type="EMBL" id="JAJNBZ010000003">
    <property type="protein sequence ID" value="MCE5168955.1"/>
    <property type="molecule type" value="Genomic_DNA"/>
</dbReference>
<dbReference type="SUPFAM" id="SSF160240">
    <property type="entry name" value="Cation efflux protein cytoplasmic domain-like"/>
    <property type="match status" value="1"/>
</dbReference>
<evidence type="ECO:0000256" key="6">
    <source>
        <dbReference type="ARBA" id="ARBA00023136"/>
    </source>
</evidence>
<proteinExistence type="inferred from homology"/>
<evidence type="ECO:0000256" key="2">
    <source>
        <dbReference type="ARBA" id="ARBA00008114"/>
    </source>
</evidence>
<keyword evidence="5 7" id="KW-1133">Transmembrane helix</keyword>
<evidence type="ECO:0000259" key="8">
    <source>
        <dbReference type="Pfam" id="PF01545"/>
    </source>
</evidence>
<dbReference type="NCBIfam" id="TIGR01297">
    <property type="entry name" value="CDF"/>
    <property type="match status" value="1"/>
</dbReference>
<dbReference type="Gene3D" id="3.30.70.1350">
    <property type="entry name" value="Cation efflux protein, cytoplasmic domain"/>
    <property type="match status" value="1"/>
</dbReference>
<evidence type="ECO:0000256" key="7">
    <source>
        <dbReference type="SAM" id="Phobius"/>
    </source>
</evidence>
<dbReference type="Gene3D" id="1.20.1510.10">
    <property type="entry name" value="Cation efflux protein transmembrane domain"/>
    <property type="match status" value="1"/>
</dbReference>
<dbReference type="InterPro" id="IPR027469">
    <property type="entry name" value="Cation_efflux_TMD_sf"/>
</dbReference>
<keyword evidence="3" id="KW-0813">Transport</keyword>
<dbReference type="RefSeq" id="WP_233696085.1">
    <property type="nucleotide sequence ID" value="NZ_JAJNBZ010000003.1"/>
</dbReference>
<evidence type="ECO:0000256" key="1">
    <source>
        <dbReference type="ARBA" id="ARBA00004141"/>
    </source>
</evidence>